<evidence type="ECO:0000259" key="1">
    <source>
        <dbReference type="Pfam" id="PF08924"/>
    </source>
</evidence>
<dbReference type="Pfam" id="PF08924">
    <property type="entry name" value="Rv2525c_GlyHyd-like"/>
    <property type="match status" value="1"/>
</dbReference>
<dbReference type="InterPro" id="IPR015020">
    <property type="entry name" value="Rv2525c-like_Glyco_Hydro-like"/>
</dbReference>
<dbReference type="Gene3D" id="3.20.20.80">
    <property type="entry name" value="Glycosidases"/>
    <property type="match status" value="1"/>
</dbReference>
<accession>A0A9W4GQ03</accession>
<reference evidence="2" key="1">
    <citation type="submission" date="2021-05" db="EMBL/GenBank/DDBJ databases">
        <authorList>
            <person name="Arsene-Ploetze F."/>
        </authorList>
    </citation>
    <scope>NUCLEOTIDE SEQUENCE</scope>
    <source>
        <strain evidence="2">DSM 42138</strain>
    </source>
</reference>
<evidence type="ECO:0000313" key="3">
    <source>
        <dbReference type="Proteomes" id="UP001152519"/>
    </source>
</evidence>
<organism evidence="2 3">
    <name type="scientific">Actinacidiphila cocklensis</name>
    <dbReference type="NCBI Taxonomy" id="887465"/>
    <lineage>
        <taxon>Bacteria</taxon>
        <taxon>Bacillati</taxon>
        <taxon>Actinomycetota</taxon>
        <taxon>Actinomycetes</taxon>
        <taxon>Kitasatosporales</taxon>
        <taxon>Streptomycetaceae</taxon>
        <taxon>Actinacidiphila</taxon>
    </lineage>
</organism>
<name>A0A9W4GQ03_9ACTN</name>
<dbReference type="EMBL" id="CAJSLV010000046">
    <property type="protein sequence ID" value="CAG6392787.1"/>
    <property type="molecule type" value="Genomic_DNA"/>
</dbReference>
<dbReference type="Proteomes" id="UP001152519">
    <property type="component" value="Unassembled WGS sequence"/>
</dbReference>
<sequence length="295" mass="31154">MTSIPGVDYAWSHPGGSALKAAGKRFAARYLSNDADKNIARAEADDLAQHEVSSVVVWESTAKRPLAGRAAGISDAQVAQRQATAAGMPSGRPIYFAVDFDATAGQMATVMAYLDGAASVLGRARVGVYGGYDTVRAALDGRHATWAWQTRAWSEGRWDSRAHMRQGATQTIGGVSCDLNTALTTDYGQWMPGRTPNITPQQEDGMADWNTPLTIKKGPWSEKDYTAPAELWLVLGNIKAGRAQDAAEAALAQARANGTTLSTLAGKVDKLATAATPTIDYAKLAAALLAAVKES</sequence>
<dbReference type="AlphaFoldDB" id="A0A9W4GQ03"/>
<protein>
    <recommendedName>
        <fullName evidence="1">Rv2525c-like glycoside hydrolase-like domain-containing protein</fullName>
    </recommendedName>
</protein>
<proteinExistence type="predicted"/>
<comment type="caution">
    <text evidence="2">The sequence shown here is derived from an EMBL/GenBank/DDBJ whole genome shotgun (WGS) entry which is preliminary data.</text>
</comment>
<gene>
    <name evidence="2" type="ORF">SCOCK_180163</name>
</gene>
<dbReference type="RefSeq" id="WP_251487743.1">
    <property type="nucleotide sequence ID" value="NZ_CAJSLV010000046.1"/>
</dbReference>
<keyword evidence="3" id="KW-1185">Reference proteome</keyword>
<dbReference type="SUPFAM" id="SSF51445">
    <property type="entry name" value="(Trans)glycosidases"/>
    <property type="match status" value="1"/>
</dbReference>
<dbReference type="InterPro" id="IPR017853">
    <property type="entry name" value="GH"/>
</dbReference>
<feature type="domain" description="Rv2525c-like glycoside hydrolase-like" evidence="1">
    <location>
        <begin position="17"/>
        <end position="174"/>
    </location>
</feature>
<evidence type="ECO:0000313" key="2">
    <source>
        <dbReference type="EMBL" id="CAG6392787.1"/>
    </source>
</evidence>